<gene>
    <name evidence="5" type="ORF">UFOPK3564_00633</name>
</gene>
<dbReference type="PANTHER" id="PTHR43132:SF6">
    <property type="entry name" value="HTH-TYPE TRANSCRIPTIONAL REPRESSOR CZRA"/>
    <property type="match status" value="1"/>
</dbReference>
<dbReference type="AlphaFoldDB" id="A0A6J7GD21"/>
<evidence type="ECO:0000256" key="3">
    <source>
        <dbReference type="ARBA" id="ARBA00023163"/>
    </source>
</evidence>
<dbReference type="SUPFAM" id="SSF46785">
    <property type="entry name" value="Winged helix' DNA-binding domain"/>
    <property type="match status" value="1"/>
</dbReference>
<dbReference type="PANTHER" id="PTHR43132">
    <property type="entry name" value="ARSENICAL RESISTANCE OPERON REPRESSOR ARSR-RELATED"/>
    <property type="match status" value="1"/>
</dbReference>
<sequence>MPHPSEHSSAARPLSAPEAEALATSLQAFATASRLRILWALLDGERPVDELVRASGLSQSATSHQLRTLRDARLLASERRGRQIFYRLHDHHLPDLLAAMRHHHEHVLTAEARDDLGVPEPAAARRA</sequence>
<dbReference type="GO" id="GO:0003700">
    <property type="term" value="F:DNA-binding transcription factor activity"/>
    <property type="evidence" value="ECO:0007669"/>
    <property type="project" value="InterPro"/>
</dbReference>
<accession>A0A6J7GD21</accession>
<reference evidence="5" key="1">
    <citation type="submission" date="2020-05" db="EMBL/GenBank/DDBJ databases">
        <authorList>
            <person name="Chiriac C."/>
            <person name="Salcher M."/>
            <person name="Ghai R."/>
            <person name="Kavagutti S V."/>
        </authorList>
    </citation>
    <scope>NUCLEOTIDE SEQUENCE</scope>
</reference>
<dbReference type="InterPro" id="IPR036388">
    <property type="entry name" value="WH-like_DNA-bd_sf"/>
</dbReference>
<dbReference type="InterPro" id="IPR036390">
    <property type="entry name" value="WH_DNA-bd_sf"/>
</dbReference>
<dbReference type="InterPro" id="IPR001845">
    <property type="entry name" value="HTH_ArsR_DNA-bd_dom"/>
</dbReference>
<dbReference type="GO" id="GO:0003677">
    <property type="term" value="F:DNA binding"/>
    <property type="evidence" value="ECO:0007669"/>
    <property type="project" value="UniProtKB-KW"/>
</dbReference>
<dbReference type="PROSITE" id="PS50987">
    <property type="entry name" value="HTH_ARSR_2"/>
    <property type="match status" value="1"/>
</dbReference>
<dbReference type="InterPro" id="IPR051011">
    <property type="entry name" value="Metal_resp_trans_reg"/>
</dbReference>
<name>A0A6J7GD21_9ZZZZ</name>
<keyword evidence="3" id="KW-0804">Transcription</keyword>
<proteinExistence type="predicted"/>
<dbReference type="Pfam" id="PF01022">
    <property type="entry name" value="HTH_5"/>
    <property type="match status" value="1"/>
</dbReference>
<dbReference type="NCBIfam" id="NF033788">
    <property type="entry name" value="HTH_metalloreg"/>
    <property type="match status" value="1"/>
</dbReference>
<protein>
    <submittedName>
        <fullName evidence="5">Unannotated protein</fullName>
    </submittedName>
</protein>
<keyword evidence="2" id="KW-0238">DNA-binding</keyword>
<keyword evidence="1" id="KW-0805">Transcription regulation</keyword>
<dbReference type="InterPro" id="IPR011991">
    <property type="entry name" value="ArsR-like_HTH"/>
</dbReference>
<dbReference type="Gene3D" id="1.10.10.10">
    <property type="entry name" value="Winged helix-like DNA-binding domain superfamily/Winged helix DNA-binding domain"/>
    <property type="match status" value="1"/>
</dbReference>
<dbReference type="EMBL" id="CAFBMK010000023">
    <property type="protein sequence ID" value="CAB4902063.1"/>
    <property type="molecule type" value="Genomic_DNA"/>
</dbReference>
<evidence type="ECO:0000259" key="4">
    <source>
        <dbReference type="PROSITE" id="PS50987"/>
    </source>
</evidence>
<evidence type="ECO:0000313" key="5">
    <source>
        <dbReference type="EMBL" id="CAB4902063.1"/>
    </source>
</evidence>
<evidence type="ECO:0000256" key="1">
    <source>
        <dbReference type="ARBA" id="ARBA00023015"/>
    </source>
</evidence>
<organism evidence="5">
    <name type="scientific">freshwater metagenome</name>
    <dbReference type="NCBI Taxonomy" id="449393"/>
    <lineage>
        <taxon>unclassified sequences</taxon>
        <taxon>metagenomes</taxon>
        <taxon>ecological metagenomes</taxon>
    </lineage>
</organism>
<evidence type="ECO:0000256" key="2">
    <source>
        <dbReference type="ARBA" id="ARBA00023125"/>
    </source>
</evidence>
<dbReference type="SMART" id="SM00418">
    <property type="entry name" value="HTH_ARSR"/>
    <property type="match status" value="1"/>
</dbReference>
<dbReference type="PRINTS" id="PR00778">
    <property type="entry name" value="HTHARSR"/>
</dbReference>
<feature type="domain" description="HTH arsR-type" evidence="4">
    <location>
        <begin position="14"/>
        <end position="108"/>
    </location>
</feature>
<dbReference type="CDD" id="cd00090">
    <property type="entry name" value="HTH_ARSR"/>
    <property type="match status" value="1"/>
</dbReference>